<organism evidence="13 14">
    <name type="scientific">Lucilia cuprina</name>
    <name type="common">Green bottle fly</name>
    <name type="synonym">Australian sheep blowfly</name>
    <dbReference type="NCBI Taxonomy" id="7375"/>
    <lineage>
        <taxon>Eukaryota</taxon>
        <taxon>Metazoa</taxon>
        <taxon>Ecdysozoa</taxon>
        <taxon>Arthropoda</taxon>
        <taxon>Hexapoda</taxon>
        <taxon>Insecta</taxon>
        <taxon>Pterygota</taxon>
        <taxon>Neoptera</taxon>
        <taxon>Endopterygota</taxon>
        <taxon>Diptera</taxon>
        <taxon>Brachycera</taxon>
        <taxon>Muscomorpha</taxon>
        <taxon>Oestroidea</taxon>
        <taxon>Calliphoridae</taxon>
        <taxon>Luciliinae</taxon>
        <taxon>Lucilia</taxon>
    </lineage>
</organism>
<evidence type="ECO:0000256" key="6">
    <source>
        <dbReference type="ARBA" id="ARBA00022759"/>
    </source>
</evidence>
<evidence type="ECO:0000256" key="2">
    <source>
        <dbReference type="ARBA" id="ARBA00010168"/>
    </source>
</evidence>
<dbReference type="InterPro" id="IPR039787">
    <property type="entry name" value="ENDOU"/>
</dbReference>
<dbReference type="OrthoDB" id="430326at2759"/>
<comment type="caution">
    <text evidence="13">The sequence shown here is derived from an EMBL/GenBank/DDBJ whole genome shotgun (WGS) entry which is preliminary data.</text>
</comment>
<sequence>MLVAILAAMATIISWLLYTFIFPKAPSEDHQLTPVQPEIDEFTRELYDLELKHNPYLVKVNFQGKTDTSSKNDVAPLPLLQVNETALSLPALKTTLLLRRLYDNYELNTSVSENITSDEKQEEMDFLEAVLATQIMKKTMKFLESKNAVTHNPESHLQLLKTLWFVPYSRKPGDKTLSSTGFEHVFLSELRKNTVLGLHNWVYFSEQERLGHLDYKGYIEKETLEEGSQYIVTFRSQFYKKTKAYNGIFVGTSPELEMSLYTVCFVLKAGKPCHVQLAQLKFQIITWPLDFNGMKTIEHFMYDPSSKDHVTPTEHEIHEFTRNLYELEMQHNPYLAKVNFQGKTKASYRDDRAPQPLLQVNDDLLSLNDVKTIALMRRLFDNYELDAHAIEQVTPEEEQEELDFLKAILDTPIMKKTMKFLEFKGAVTNNYNTQLQLLKDTWFIQYSRGQGRIGSSGFEHVFMAEIRDHNVLGLHNWVYFNEQEKLGNLDYKGYITKVDLEKDSHYLTALRFHFHNINKAYNTLLVGTSPELELSLYTTCFLLSVGKPCSVQLGQVKFNIITHAWDWQGKKTIATAYPSIEK</sequence>
<dbReference type="OMA" id="NVFKWNG"/>
<keyword evidence="10" id="KW-0456">Lyase</keyword>
<evidence type="ECO:0000256" key="5">
    <source>
        <dbReference type="ARBA" id="ARBA00022723"/>
    </source>
</evidence>
<keyword evidence="4 11" id="KW-0540">Nuclease</keyword>
<dbReference type="GO" id="GO:0003723">
    <property type="term" value="F:RNA binding"/>
    <property type="evidence" value="ECO:0007669"/>
    <property type="project" value="UniProtKB-UniRule"/>
</dbReference>
<evidence type="ECO:0000313" key="13">
    <source>
        <dbReference type="EMBL" id="KNC29823.1"/>
    </source>
</evidence>
<keyword evidence="14" id="KW-1185">Reference proteome</keyword>
<feature type="domain" description="EndoU" evidence="12">
    <location>
        <begin position="313"/>
        <end position="582"/>
    </location>
</feature>
<comment type="cofactor">
    <cofactor evidence="1 11">
        <name>Mn(2+)</name>
        <dbReference type="ChEBI" id="CHEBI:29035"/>
    </cofactor>
</comment>
<evidence type="ECO:0000256" key="1">
    <source>
        <dbReference type="ARBA" id="ARBA00001936"/>
    </source>
</evidence>
<dbReference type="PROSITE" id="PS51959">
    <property type="entry name" value="ENDOU"/>
    <property type="match status" value="2"/>
</dbReference>
<dbReference type="SUPFAM" id="SSF142877">
    <property type="entry name" value="EndoU-like"/>
    <property type="match status" value="2"/>
</dbReference>
<dbReference type="AlphaFoldDB" id="A0A0L0CBN5"/>
<evidence type="ECO:0000256" key="10">
    <source>
        <dbReference type="ARBA" id="ARBA00023239"/>
    </source>
</evidence>
<accession>A0A0L0CBN5</accession>
<evidence type="ECO:0000256" key="4">
    <source>
        <dbReference type="ARBA" id="ARBA00022722"/>
    </source>
</evidence>
<evidence type="ECO:0000256" key="11">
    <source>
        <dbReference type="RuleBase" id="RU367085"/>
    </source>
</evidence>
<keyword evidence="5 11" id="KW-0479">Metal-binding</keyword>
<reference evidence="13 14" key="1">
    <citation type="journal article" date="2015" name="Nat. Commun.">
        <title>Lucilia cuprina genome unlocks parasitic fly biology to underpin future interventions.</title>
        <authorList>
            <person name="Anstead C.A."/>
            <person name="Korhonen P.K."/>
            <person name="Young N.D."/>
            <person name="Hall R.S."/>
            <person name="Jex A.R."/>
            <person name="Murali S.C."/>
            <person name="Hughes D.S."/>
            <person name="Lee S.F."/>
            <person name="Perry T."/>
            <person name="Stroehlein A.J."/>
            <person name="Ansell B.R."/>
            <person name="Breugelmans B."/>
            <person name="Hofmann A."/>
            <person name="Qu J."/>
            <person name="Dugan S."/>
            <person name="Lee S.L."/>
            <person name="Chao H."/>
            <person name="Dinh H."/>
            <person name="Han Y."/>
            <person name="Doddapaneni H.V."/>
            <person name="Worley K.C."/>
            <person name="Muzny D.M."/>
            <person name="Ioannidis P."/>
            <person name="Waterhouse R.M."/>
            <person name="Zdobnov E.M."/>
            <person name="James P.J."/>
            <person name="Bagnall N.H."/>
            <person name="Kotze A.C."/>
            <person name="Gibbs R.A."/>
            <person name="Richards S."/>
            <person name="Batterham P."/>
            <person name="Gasser R.B."/>
        </authorList>
    </citation>
    <scope>NUCLEOTIDE SEQUENCE [LARGE SCALE GENOMIC DNA]</scope>
    <source>
        <strain evidence="13 14">LS</strain>
        <tissue evidence="13">Full body</tissue>
    </source>
</reference>
<protein>
    <submittedName>
        <fullName evidence="13">Putative poly(U)-specific endoribonuclease</fullName>
    </submittedName>
</protein>
<dbReference type="Pfam" id="PF09412">
    <property type="entry name" value="XendoU"/>
    <property type="match status" value="2"/>
</dbReference>
<dbReference type="PANTHER" id="PTHR12439">
    <property type="entry name" value="PLACENTAL PROTEIN 11-RELATED"/>
    <property type="match status" value="1"/>
</dbReference>
<dbReference type="GO" id="GO:0004521">
    <property type="term" value="F:RNA endonuclease activity"/>
    <property type="evidence" value="ECO:0007669"/>
    <property type="project" value="UniProtKB-UniRule"/>
</dbReference>
<dbReference type="GO" id="GO:0046872">
    <property type="term" value="F:metal ion binding"/>
    <property type="evidence" value="ECO:0007669"/>
    <property type="project" value="UniProtKB-UniRule"/>
</dbReference>
<name>A0A0L0CBN5_LUCCU</name>
<proteinExistence type="inferred from homology"/>
<evidence type="ECO:0000256" key="3">
    <source>
        <dbReference type="ARBA" id="ARBA00011245"/>
    </source>
</evidence>
<comment type="similarity">
    <text evidence="2 11">Belongs to the ENDOU family.</text>
</comment>
<dbReference type="PANTHER" id="PTHR12439:SF42">
    <property type="entry name" value="ENDORIBONUCLEASE-RELATED"/>
    <property type="match status" value="1"/>
</dbReference>
<evidence type="ECO:0000256" key="7">
    <source>
        <dbReference type="ARBA" id="ARBA00022801"/>
    </source>
</evidence>
<dbReference type="Proteomes" id="UP000037069">
    <property type="component" value="Unassembled WGS sequence"/>
</dbReference>
<comment type="subunit">
    <text evidence="3 11">Monomer.</text>
</comment>
<feature type="domain" description="EndoU" evidence="12">
    <location>
        <begin position="35"/>
        <end position="306"/>
    </location>
</feature>
<dbReference type="InterPro" id="IPR037227">
    <property type="entry name" value="EndoU-like"/>
</dbReference>
<dbReference type="EMBL" id="JRES01000623">
    <property type="protein sequence ID" value="KNC29823.1"/>
    <property type="molecule type" value="Genomic_DNA"/>
</dbReference>
<gene>
    <name evidence="13" type="ORF">FF38_01507</name>
</gene>
<dbReference type="GO" id="GO:0016829">
    <property type="term" value="F:lyase activity"/>
    <property type="evidence" value="ECO:0007669"/>
    <property type="project" value="UniProtKB-KW"/>
</dbReference>
<dbReference type="InterPro" id="IPR018998">
    <property type="entry name" value="EndoU_C"/>
</dbReference>
<dbReference type="GO" id="GO:0016787">
    <property type="term" value="F:hydrolase activity"/>
    <property type="evidence" value="ECO:0007669"/>
    <property type="project" value="UniProtKB-KW"/>
</dbReference>
<keyword evidence="9 11" id="KW-0464">Manganese</keyword>
<evidence type="ECO:0000256" key="9">
    <source>
        <dbReference type="ARBA" id="ARBA00023211"/>
    </source>
</evidence>
<keyword evidence="6 11" id="KW-0255">Endonuclease</keyword>
<evidence type="ECO:0000256" key="8">
    <source>
        <dbReference type="ARBA" id="ARBA00022884"/>
    </source>
</evidence>
<evidence type="ECO:0000313" key="14">
    <source>
        <dbReference type="Proteomes" id="UP000037069"/>
    </source>
</evidence>
<keyword evidence="8 11" id="KW-0694">RNA-binding</keyword>
<keyword evidence="7 11" id="KW-0378">Hydrolase</keyword>
<dbReference type="CDD" id="cd21159">
    <property type="entry name" value="XendoU"/>
    <property type="match status" value="2"/>
</dbReference>
<evidence type="ECO:0000259" key="12">
    <source>
        <dbReference type="PROSITE" id="PS51959"/>
    </source>
</evidence>